<dbReference type="GO" id="GO:0008610">
    <property type="term" value="P:lipid biosynthetic process"/>
    <property type="evidence" value="ECO:0007669"/>
    <property type="project" value="UniProtKB-ARBA"/>
</dbReference>
<evidence type="ECO:0000256" key="1">
    <source>
        <dbReference type="ARBA" id="ARBA00001957"/>
    </source>
</evidence>
<protein>
    <submittedName>
        <fullName evidence="5">Thioesterase superfamily protein</fullName>
    </submittedName>
</protein>
<comment type="caution">
    <text evidence="5">The sequence shown here is derived from an EMBL/GenBank/DDBJ whole genome shotgun (WGS) entry which is preliminary data.</text>
</comment>
<evidence type="ECO:0000259" key="4">
    <source>
        <dbReference type="PROSITE" id="PS50075"/>
    </source>
</evidence>
<dbReference type="PANTHER" id="PTHR45527:SF1">
    <property type="entry name" value="FATTY ACID SYNTHASE"/>
    <property type="match status" value="1"/>
</dbReference>
<dbReference type="STRING" id="1210086.GCA_001613105_03271"/>
<accession>A0A370I2Q9</accession>
<keyword evidence="3" id="KW-0597">Phosphoprotein</keyword>
<dbReference type="InterPro" id="IPR029058">
    <property type="entry name" value="AB_hydrolase_fold"/>
</dbReference>
<keyword evidence="6" id="KW-1185">Reference proteome</keyword>
<keyword evidence="2" id="KW-0596">Phosphopantetheine</keyword>
<dbReference type="GO" id="GO:0047527">
    <property type="term" value="F:2,3-dihydroxybenzoate-serine ligase activity"/>
    <property type="evidence" value="ECO:0007669"/>
    <property type="project" value="TreeGrafter"/>
</dbReference>
<dbReference type="InterPro" id="IPR036736">
    <property type="entry name" value="ACP-like_sf"/>
</dbReference>
<dbReference type="GO" id="GO:0009366">
    <property type="term" value="C:enterobactin synthetase complex"/>
    <property type="evidence" value="ECO:0007669"/>
    <property type="project" value="TreeGrafter"/>
</dbReference>
<dbReference type="InterPro" id="IPR009081">
    <property type="entry name" value="PP-bd_ACP"/>
</dbReference>
<dbReference type="Gene3D" id="3.30.559.10">
    <property type="entry name" value="Chloramphenicol acetyltransferase-like domain"/>
    <property type="match status" value="1"/>
</dbReference>
<dbReference type="PROSITE" id="PS50075">
    <property type="entry name" value="CARRIER"/>
    <property type="match status" value="1"/>
</dbReference>
<comment type="cofactor">
    <cofactor evidence="1">
        <name>pantetheine 4'-phosphate</name>
        <dbReference type="ChEBI" id="CHEBI:47942"/>
    </cofactor>
</comment>
<organism evidence="5 6">
    <name type="scientific">Nocardia pseudobrasiliensis</name>
    <dbReference type="NCBI Taxonomy" id="45979"/>
    <lineage>
        <taxon>Bacteria</taxon>
        <taxon>Bacillati</taxon>
        <taxon>Actinomycetota</taxon>
        <taxon>Actinomycetes</taxon>
        <taxon>Mycobacteriales</taxon>
        <taxon>Nocardiaceae</taxon>
        <taxon>Nocardia</taxon>
    </lineage>
</organism>
<name>A0A370I2Q9_9NOCA</name>
<dbReference type="Gene3D" id="3.40.50.1820">
    <property type="entry name" value="alpha/beta hydrolase"/>
    <property type="match status" value="1"/>
</dbReference>
<dbReference type="AlphaFoldDB" id="A0A370I2Q9"/>
<dbReference type="GO" id="GO:0009239">
    <property type="term" value="P:enterobactin biosynthetic process"/>
    <property type="evidence" value="ECO:0007669"/>
    <property type="project" value="TreeGrafter"/>
</dbReference>
<evidence type="ECO:0000256" key="2">
    <source>
        <dbReference type="ARBA" id="ARBA00022450"/>
    </source>
</evidence>
<proteinExistence type="predicted"/>
<evidence type="ECO:0000313" key="5">
    <source>
        <dbReference type="EMBL" id="RDI65027.1"/>
    </source>
</evidence>
<evidence type="ECO:0000256" key="3">
    <source>
        <dbReference type="ARBA" id="ARBA00022553"/>
    </source>
</evidence>
<dbReference type="RefSeq" id="WP_067998439.1">
    <property type="nucleotide sequence ID" value="NZ_QQBC01000007.1"/>
</dbReference>
<sequence>MSEEPIAVEPTALQEAMWWLCQRVRDGSVYNVTWRLACAAAPDISALRAAWPAVIDRHEAMRLSFGLRDGGLGAAVASTVPSPVRLIEVDDPGSADTDALLLAIAEELHREPFDLARAPLGRLAVVRVGERYELILTVHHIALDGWAIQLLFTDLAEAYAMASAGRTPEFEAEAPSWCDFAREQGEVRRAGKWQKGIDHWRKTLDGVVATTVAGDRPRYAGAGGVGAILRHTFSDEAVNGVAALAKSISTTSFAVVLAALQVVLARSGDTSDVVVGAVAANRMSVRDQKLVGYTVNLCALRATVSEQDTLGEVTGRARQSLWQMLAHQGVPYPVVFSELTDSARAGLGDIVPVVLNYLGPIGGGLKLGEIALTLLPSPNVAARTDIAIAYWDTEGGGLIAEVEYSTARYDRDTVLRLLQDLDDVLVLANEPERKIQDVRVRTKSVSAQADHHVGVRPDRSVESGVAAVDEAEQTVRDAWADLLGYPPASVDDNFFESGGHSLNAVEFVAALVEATGAQLDLATWLADPTPRAILTQLDGPRSEADADRQSTVVSLRSGTGRHLHLFTGSGGAVQDYRALVDALPADWRITVSQEREPLSSVVDMAVRYRADLDGEGLRPDLLAGWSMGGQVAYEVAAGYGDSAPGVVLIDTIPPVGFDLEAEPEGQRLADFAATICLALGVRLDGSPVVDAAGADATAEDTLVVLSARLRAAGHEVPTATLAERWHTFDRHYRALSAFVSDRVLDVPATMLAAAVTDEHTAGWTGRFVTAPEVERVDAEHYSVLRAPAVATVAAAIERFADVAVPVRSSTSG</sequence>
<dbReference type="Pfam" id="PF00550">
    <property type="entry name" value="PP-binding"/>
    <property type="match status" value="1"/>
</dbReference>
<dbReference type="Pfam" id="PF00668">
    <property type="entry name" value="Condensation"/>
    <property type="match status" value="1"/>
</dbReference>
<dbReference type="InterPro" id="IPR001031">
    <property type="entry name" value="Thioesterase"/>
</dbReference>
<dbReference type="SMART" id="SM00823">
    <property type="entry name" value="PKS_PP"/>
    <property type="match status" value="1"/>
</dbReference>
<dbReference type="SUPFAM" id="SSF52777">
    <property type="entry name" value="CoA-dependent acyltransferases"/>
    <property type="match status" value="2"/>
</dbReference>
<dbReference type="GO" id="GO:0043041">
    <property type="term" value="P:amino acid activation for nonribosomal peptide biosynthetic process"/>
    <property type="evidence" value="ECO:0007669"/>
    <property type="project" value="TreeGrafter"/>
</dbReference>
<feature type="domain" description="Carrier" evidence="4">
    <location>
        <begin position="466"/>
        <end position="541"/>
    </location>
</feature>
<dbReference type="EMBL" id="QQBC01000007">
    <property type="protein sequence ID" value="RDI65027.1"/>
    <property type="molecule type" value="Genomic_DNA"/>
</dbReference>
<dbReference type="SUPFAM" id="SSF47336">
    <property type="entry name" value="ACP-like"/>
    <property type="match status" value="1"/>
</dbReference>
<dbReference type="InterPro" id="IPR020806">
    <property type="entry name" value="PKS_PP-bd"/>
</dbReference>
<reference evidence="5 6" key="1">
    <citation type="submission" date="2018-07" db="EMBL/GenBank/DDBJ databases">
        <title>Genomic Encyclopedia of Type Strains, Phase IV (KMG-IV): sequencing the most valuable type-strain genomes for metagenomic binning, comparative biology and taxonomic classification.</title>
        <authorList>
            <person name="Goeker M."/>
        </authorList>
    </citation>
    <scope>NUCLEOTIDE SEQUENCE [LARGE SCALE GENOMIC DNA]</scope>
    <source>
        <strain evidence="5 6">DSM 44290</strain>
    </source>
</reference>
<dbReference type="GO" id="GO:0031177">
    <property type="term" value="F:phosphopantetheine binding"/>
    <property type="evidence" value="ECO:0007669"/>
    <property type="project" value="InterPro"/>
</dbReference>
<dbReference type="Pfam" id="PF00975">
    <property type="entry name" value="Thioesterase"/>
    <property type="match status" value="1"/>
</dbReference>
<dbReference type="Gene3D" id="3.30.559.30">
    <property type="entry name" value="Nonribosomal peptide synthetase, condensation domain"/>
    <property type="match status" value="1"/>
</dbReference>
<dbReference type="GO" id="GO:0005829">
    <property type="term" value="C:cytosol"/>
    <property type="evidence" value="ECO:0007669"/>
    <property type="project" value="TreeGrafter"/>
</dbReference>
<dbReference type="InterPro" id="IPR001242">
    <property type="entry name" value="Condensation_dom"/>
</dbReference>
<dbReference type="PANTHER" id="PTHR45527">
    <property type="entry name" value="NONRIBOSOMAL PEPTIDE SYNTHETASE"/>
    <property type="match status" value="1"/>
</dbReference>
<dbReference type="Gene3D" id="1.10.1200.10">
    <property type="entry name" value="ACP-like"/>
    <property type="match status" value="1"/>
</dbReference>
<dbReference type="InterPro" id="IPR023213">
    <property type="entry name" value="CAT-like_dom_sf"/>
</dbReference>
<gene>
    <name evidence="5" type="ORF">DFR76_107405</name>
</gene>
<evidence type="ECO:0000313" key="6">
    <source>
        <dbReference type="Proteomes" id="UP000254869"/>
    </source>
</evidence>
<dbReference type="Proteomes" id="UP000254869">
    <property type="component" value="Unassembled WGS sequence"/>
</dbReference>
<dbReference type="SUPFAM" id="SSF53474">
    <property type="entry name" value="alpha/beta-Hydrolases"/>
    <property type="match status" value="1"/>
</dbReference>